<evidence type="ECO:0000256" key="1">
    <source>
        <dbReference type="ARBA" id="ARBA00001968"/>
    </source>
</evidence>
<keyword evidence="11" id="KW-0051">Antiviral defense</keyword>
<evidence type="ECO:0000256" key="12">
    <source>
        <dbReference type="ARBA" id="ARBA00032922"/>
    </source>
</evidence>
<evidence type="ECO:0000256" key="7">
    <source>
        <dbReference type="ARBA" id="ARBA00022759"/>
    </source>
</evidence>
<dbReference type="GO" id="GO:0051607">
    <property type="term" value="P:defense response to virus"/>
    <property type="evidence" value="ECO:0007669"/>
    <property type="project" value="UniProtKB-KW"/>
</dbReference>
<dbReference type="InterPro" id="IPR041062">
    <property type="entry name" value="Csm1_B"/>
</dbReference>
<dbReference type="Pfam" id="PF18211">
    <property type="entry name" value="Csm1_B"/>
    <property type="match status" value="1"/>
</dbReference>
<dbReference type="Gene3D" id="3.30.70.270">
    <property type="match status" value="1"/>
</dbReference>
<dbReference type="GO" id="GO:0005524">
    <property type="term" value="F:ATP binding"/>
    <property type="evidence" value="ECO:0007669"/>
    <property type="project" value="UniProtKB-KW"/>
</dbReference>
<keyword evidence="9" id="KW-0269">Exonuclease</keyword>
<gene>
    <name evidence="14" type="primary">cas10</name>
    <name evidence="14" type="ORF">P7H43_00160</name>
</gene>
<evidence type="ECO:0000313" key="15">
    <source>
        <dbReference type="Proteomes" id="UP001256711"/>
    </source>
</evidence>
<dbReference type="EMBL" id="JARQBJ010000001">
    <property type="protein sequence ID" value="MDT2808913.1"/>
    <property type="molecule type" value="Genomic_DNA"/>
</dbReference>
<dbReference type="PANTHER" id="PTHR36528">
    <property type="entry name" value="CRISPR SYSTEM SINGLE-STRAND-SPECIFIC DEOXYRIBONUCLEASE CAS10/CSM1 (SUBTYPE III-A)"/>
    <property type="match status" value="1"/>
</dbReference>
<dbReference type="InterPro" id="IPR052117">
    <property type="entry name" value="Cas10/Csm1_subtype-III-A"/>
</dbReference>
<dbReference type="InterPro" id="IPR043128">
    <property type="entry name" value="Rev_trsase/Diguanyl_cyclase"/>
</dbReference>
<keyword evidence="6" id="KW-0547">Nucleotide-binding</keyword>
<dbReference type="Pfam" id="PF01966">
    <property type="entry name" value="HD"/>
    <property type="match status" value="1"/>
</dbReference>
<dbReference type="GO" id="GO:0004527">
    <property type="term" value="F:exonuclease activity"/>
    <property type="evidence" value="ECO:0007669"/>
    <property type="project" value="UniProtKB-KW"/>
</dbReference>
<evidence type="ECO:0000256" key="5">
    <source>
        <dbReference type="ARBA" id="ARBA00022722"/>
    </source>
</evidence>
<accession>A0AAW8TYU4</accession>
<evidence type="ECO:0000256" key="4">
    <source>
        <dbReference type="ARBA" id="ARBA00022679"/>
    </source>
</evidence>
<keyword evidence="10" id="KW-0067">ATP-binding</keyword>
<comment type="caution">
    <text evidence="14">The sequence shown here is derived from an EMBL/GenBank/DDBJ whole genome shotgun (WGS) entry which is preliminary data.</text>
</comment>
<evidence type="ECO:0000256" key="2">
    <source>
        <dbReference type="ARBA" id="ARBA00005700"/>
    </source>
</evidence>
<keyword evidence="4" id="KW-0808">Transferase</keyword>
<evidence type="ECO:0000256" key="10">
    <source>
        <dbReference type="ARBA" id="ARBA00022840"/>
    </source>
</evidence>
<evidence type="ECO:0000256" key="9">
    <source>
        <dbReference type="ARBA" id="ARBA00022839"/>
    </source>
</evidence>
<evidence type="ECO:0000259" key="13">
    <source>
        <dbReference type="PROSITE" id="PS50887"/>
    </source>
</evidence>
<evidence type="ECO:0000256" key="6">
    <source>
        <dbReference type="ARBA" id="ARBA00022741"/>
    </source>
</evidence>
<dbReference type="AlphaFoldDB" id="A0AAW8TYU4"/>
<dbReference type="InterPro" id="IPR054767">
    <property type="entry name" value="Cas10-Cmr2_palm2"/>
</dbReference>
<dbReference type="Pfam" id="PF22335">
    <property type="entry name" value="Cas10-Cmr2_palm2"/>
    <property type="match status" value="1"/>
</dbReference>
<dbReference type="RefSeq" id="WP_311834780.1">
    <property type="nucleotide sequence ID" value="NZ_JARQBJ010000001.1"/>
</dbReference>
<reference evidence="14" key="1">
    <citation type="submission" date="2023-03" db="EMBL/GenBank/DDBJ databases">
        <authorList>
            <person name="Shen W."/>
            <person name="Cai J."/>
        </authorList>
    </citation>
    <scope>NUCLEOTIDE SEQUENCE</scope>
    <source>
        <strain evidence="14">B226-2</strain>
    </source>
</reference>
<dbReference type="GO" id="GO:0004519">
    <property type="term" value="F:endonuclease activity"/>
    <property type="evidence" value="ECO:0007669"/>
    <property type="project" value="UniProtKB-KW"/>
</dbReference>
<dbReference type="Pfam" id="PF20824">
    <property type="entry name" value="Cmr2_hel_dom2"/>
    <property type="match status" value="1"/>
</dbReference>
<evidence type="ECO:0000256" key="11">
    <source>
        <dbReference type="ARBA" id="ARBA00023118"/>
    </source>
</evidence>
<dbReference type="PANTHER" id="PTHR36528:SF1">
    <property type="entry name" value="CRISPR SYSTEM SINGLE-STRAND-SPECIFIC DEOXYRIBONUCLEASE CAS10_CSM1 (SUBTYPE III-A)"/>
    <property type="match status" value="1"/>
</dbReference>
<dbReference type="InterPro" id="IPR048693">
    <property type="entry name" value="Cmr2-like_C"/>
</dbReference>
<dbReference type="Proteomes" id="UP001256711">
    <property type="component" value="Unassembled WGS sequence"/>
</dbReference>
<comment type="similarity">
    <text evidence="2">Belongs to the CRISPR-associated Cas10/Csm1 family.</text>
</comment>
<dbReference type="PROSITE" id="PS50887">
    <property type="entry name" value="GGDEF"/>
    <property type="match status" value="1"/>
</dbReference>
<keyword evidence="8" id="KW-0378">Hydrolase</keyword>
<evidence type="ECO:0000256" key="8">
    <source>
        <dbReference type="ARBA" id="ARBA00022801"/>
    </source>
</evidence>
<protein>
    <recommendedName>
        <fullName evidence="3">CRISPR system single-strand-specific deoxyribonuclease Cas10/Csm1 (subtype III-A)</fullName>
    </recommendedName>
    <alternativeName>
        <fullName evidence="12">Cyclic oligoadenylate synthase</fullName>
    </alternativeName>
</protein>
<dbReference type="InterPro" id="IPR006674">
    <property type="entry name" value="HD_domain"/>
</dbReference>
<keyword evidence="5" id="KW-0540">Nuclease</keyword>
<feature type="domain" description="GGDEF" evidence="13">
    <location>
        <begin position="526"/>
        <end position="660"/>
    </location>
</feature>
<evidence type="ECO:0000313" key="14">
    <source>
        <dbReference type="EMBL" id="MDT2808913.1"/>
    </source>
</evidence>
<evidence type="ECO:0000256" key="3">
    <source>
        <dbReference type="ARBA" id="ARBA00014333"/>
    </source>
</evidence>
<dbReference type="SUPFAM" id="SSF109604">
    <property type="entry name" value="HD-domain/PDEase-like"/>
    <property type="match status" value="1"/>
</dbReference>
<dbReference type="CDD" id="cd09680">
    <property type="entry name" value="Cas10_III"/>
    <property type="match status" value="1"/>
</dbReference>
<organism evidence="14 15">
    <name type="scientific">Enterococcus asini</name>
    <dbReference type="NCBI Taxonomy" id="57732"/>
    <lineage>
        <taxon>Bacteria</taxon>
        <taxon>Bacillati</taxon>
        <taxon>Bacillota</taxon>
        <taxon>Bacilli</taxon>
        <taxon>Lactobacillales</taxon>
        <taxon>Enterococcaceae</taxon>
        <taxon>Enterococcus</taxon>
    </lineage>
</organism>
<dbReference type="NCBIfam" id="TIGR02578">
    <property type="entry name" value="cas_TM1811_Csm1"/>
    <property type="match status" value="1"/>
</dbReference>
<dbReference type="Gene3D" id="1.10.3210.10">
    <property type="entry name" value="Hypothetical protein af1432"/>
    <property type="match status" value="1"/>
</dbReference>
<comment type="cofactor">
    <cofactor evidence="1">
        <name>a divalent metal cation</name>
        <dbReference type="ChEBI" id="CHEBI:60240"/>
    </cofactor>
</comment>
<proteinExistence type="inferred from homology"/>
<dbReference type="GO" id="GO:0016740">
    <property type="term" value="F:transferase activity"/>
    <property type="evidence" value="ECO:0007669"/>
    <property type="project" value="UniProtKB-KW"/>
</dbReference>
<name>A0AAW8TYU4_9ENTE</name>
<dbReference type="InterPro" id="IPR000160">
    <property type="entry name" value="GGDEF_dom"/>
</dbReference>
<dbReference type="InterPro" id="IPR013408">
    <property type="entry name" value="Cas10/Csm1"/>
</dbReference>
<sequence>MEKRLELMVGSLLHDIGKIIYRCNDPHFSRGTHSKLGWEYLSQFSEFKRPMIKECIKYHHYKELSQAHIASDSPAYITYIADNIASGADRRDEIEEGDDTQIARESGFSFDKYVPLSSVFNVVNEDSEHVIHGMYPFGTLERLQYPSLESKSYTPGDYAGLKTDMDFDLAHQLHLQADQFGSLLLWTESLWSYIPSSTNKKQLVDISLYDHSRLTCALAIVIQDWLIENKVIDYKKELFSPYDQTKAFYDKEAFLLTSMDLSGVQDFIYNISGAQALKSLRARSFYLEILLESVVDELLGRLGLSRANLLYTGGGHAYLILANTQKTREIIDQMESEIRKWCLTEFKTDIALMMAYQPCSGNDLMNTNGTYRKIWQQVSGKLSDKKAHRYTLEELLYLNETHSHGERECRECLRSDTDLNDEDLCPMCAGLIRISSGLRDKEFFVVAKEGTVSLPFEKKLSVTSREGAEKCLKNMDNLTIYSKNHPYTGQEIATNLWMCDYDQASRHSETREEGIASYAKRSQGIKRLGVLRADVDNLGAAFIKGIPDHYNSLSRTATLSRNLSMFFKFELNHLLAGSKVTCIYAGGDDLFMIGAWDDITVKALEIRKAFADFTLGKLSLSAGIGLYPPKYPVARMASEVGKLEDQAKTGEKDQITLWLKEKTYDWNVVEEDILGEKLQLIQQAFTSTSEHGKSFIYKIIELLRGLNTGEQINVARLAYLLARSEIADSYSPPLFTWAQDPVQRERLVTALEYYVYEIREGY</sequence>
<keyword evidence="7" id="KW-0255">Endonuclease</keyword>